<accession>A0A813N2S1</accession>
<protein>
    <submittedName>
        <fullName evidence="2">Uncharacterized protein</fullName>
    </submittedName>
</protein>
<reference evidence="2" key="1">
    <citation type="submission" date="2021-02" db="EMBL/GenBank/DDBJ databases">
        <authorList>
            <person name="Nowell W R."/>
        </authorList>
    </citation>
    <scope>NUCLEOTIDE SEQUENCE</scope>
    <source>
        <strain evidence="2">Ploen Becks lab</strain>
    </source>
</reference>
<evidence type="ECO:0000313" key="3">
    <source>
        <dbReference type="Proteomes" id="UP000663879"/>
    </source>
</evidence>
<organism evidence="2 3">
    <name type="scientific">Brachionus calyciflorus</name>
    <dbReference type="NCBI Taxonomy" id="104777"/>
    <lineage>
        <taxon>Eukaryota</taxon>
        <taxon>Metazoa</taxon>
        <taxon>Spiralia</taxon>
        <taxon>Gnathifera</taxon>
        <taxon>Rotifera</taxon>
        <taxon>Eurotatoria</taxon>
        <taxon>Monogononta</taxon>
        <taxon>Pseudotrocha</taxon>
        <taxon>Ploima</taxon>
        <taxon>Brachionidae</taxon>
        <taxon>Brachionus</taxon>
    </lineage>
</organism>
<comment type="caution">
    <text evidence="2">The sequence shown here is derived from an EMBL/GenBank/DDBJ whole genome shotgun (WGS) entry which is preliminary data.</text>
</comment>
<dbReference type="Proteomes" id="UP000663879">
    <property type="component" value="Unassembled WGS sequence"/>
</dbReference>
<evidence type="ECO:0000256" key="1">
    <source>
        <dbReference type="SAM" id="SignalP"/>
    </source>
</evidence>
<dbReference type="OrthoDB" id="10325784at2759"/>
<feature type="signal peptide" evidence="1">
    <location>
        <begin position="1"/>
        <end position="20"/>
    </location>
</feature>
<name>A0A813N2S1_9BILA</name>
<dbReference type="EMBL" id="CAJNOC010000245">
    <property type="protein sequence ID" value="CAF0732545.1"/>
    <property type="molecule type" value="Genomic_DNA"/>
</dbReference>
<dbReference type="AlphaFoldDB" id="A0A813N2S1"/>
<feature type="chain" id="PRO_5032559164" evidence="1">
    <location>
        <begin position="21"/>
        <end position="162"/>
    </location>
</feature>
<gene>
    <name evidence="2" type="ORF">OXX778_LOCUS2929</name>
</gene>
<evidence type="ECO:0000313" key="2">
    <source>
        <dbReference type="EMBL" id="CAF0732545.1"/>
    </source>
</evidence>
<proteinExistence type="predicted"/>
<keyword evidence="3" id="KW-1185">Reference proteome</keyword>
<keyword evidence="1" id="KW-0732">Signal</keyword>
<sequence>MKIYEFLTILIIGLVKSSKSQYFKDYTTNVYGRQPFECYKCTNNYDTANSRGKYEKATNDCGFGNQFNPRGSLVQKELCYTYCIKKEIGIVGGRIDVERRCEPTCQEYNGNTRMRYLIDRVSCCVGNACNSAKRTASINHKIMKYLFCLLSLLHFYFLKIFH</sequence>